<sequence length="69" mass="6933">MHSPAEAEADACVEELRGALAAHGITLPSLGLDLPAFAARCPTRPLVALGNCNLLTAKALAAALRKGAA</sequence>
<dbReference type="Proteomes" id="UP001617511">
    <property type="component" value="Unassembled WGS sequence"/>
</dbReference>
<evidence type="ECO:0000313" key="1">
    <source>
        <dbReference type="EMBL" id="MFJ4078971.1"/>
    </source>
</evidence>
<accession>A0ABW8FAA4</accession>
<gene>
    <name evidence="1" type="ORF">ACIP2Z_08465</name>
</gene>
<keyword evidence="2" id="KW-1185">Reference proteome</keyword>
<protein>
    <submittedName>
        <fullName evidence="1">Uncharacterized protein</fullName>
    </submittedName>
</protein>
<name>A0ABW8FAA4_9ACTN</name>
<reference evidence="1 2" key="1">
    <citation type="submission" date="2024-10" db="EMBL/GenBank/DDBJ databases">
        <title>The Natural Products Discovery Center: Release of the First 8490 Sequenced Strains for Exploring Actinobacteria Biosynthetic Diversity.</title>
        <authorList>
            <person name="Kalkreuter E."/>
            <person name="Kautsar S.A."/>
            <person name="Yang D."/>
            <person name="Bader C.D."/>
            <person name="Teijaro C.N."/>
            <person name="Fluegel L."/>
            <person name="Davis C.M."/>
            <person name="Simpson J.R."/>
            <person name="Lauterbach L."/>
            <person name="Steele A.D."/>
            <person name="Gui C."/>
            <person name="Meng S."/>
            <person name="Li G."/>
            <person name="Viehrig K."/>
            <person name="Ye F."/>
            <person name="Su P."/>
            <person name="Kiefer A.F."/>
            <person name="Nichols A."/>
            <person name="Cepeda A.J."/>
            <person name="Yan W."/>
            <person name="Fan B."/>
            <person name="Jiang Y."/>
            <person name="Adhikari A."/>
            <person name="Zheng C.-J."/>
            <person name="Schuster L."/>
            <person name="Cowan T.M."/>
            <person name="Smanski M.J."/>
            <person name="Chevrette M.G."/>
            <person name="De Carvalho L.P.S."/>
            <person name="Shen B."/>
        </authorList>
    </citation>
    <scope>NUCLEOTIDE SEQUENCE [LARGE SCALE GENOMIC DNA]</scope>
    <source>
        <strain evidence="1 2">NPDC089932</strain>
    </source>
</reference>
<dbReference type="EMBL" id="JBIVGG010000003">
    <property type="protein sequence ID" value="MFJ4078971.1"/>
    <property type="molecule type" value="Genomic_DNA"/>
</dbReference>
<comment type="caution">
    <text evidence="1">The sequence shown here is derived from an EMBL/GenBank/DDBJ whole genome shotgun (WGS) entry which is preliminary data.</text>
</comment>
<proteinExistence type="predicted"/>
<dbReference type="RefSeq" id="WP_388132758.1">
    <property type="nucleotide sequence ID" value="NZ_JBIADY010000003.1"/>
</dbReference>
<organism evidence="1 2">
    <name type="scientific">Streptomyces iakyrus</name>
    <dbReference type="NCBI Taxonomy" id="68219"/>
    <lineage>
        <taxon>Bacteria</taxon>
        <taxon>Bacillati</taxon>
        <taxon>Actinomycetota</taxon>
        <taxon>Actinomycetes</taxon>
        <taxon>Kitasatosporales</taxon>
        <taxon>Streptomycetaceae</taxon>
        <taxon>Streptomyces</taxon>
    </lineage>
</organism>
<evidence type="ECO:0000313" key="2">
    <source>
        <dbReference type="Proteomes" id="UP001617511"/>
    </source>
</evidence>